<sequence>MQSDFPAVDELSASKTRIHFNLGTIGRIESHQVGRLGPSVLPTQAFYGALVDRNPGLPRPGRDLEAKLLRVPGGLPLVLLGALHHGCMAYYGIFDPQERTVRSSLAFACSKGRLELGFAVPGKTFWTAMFLDAPVQERLTALLAKHGSQHGRSSSRDQSWRDQLGLLLLGLPSLLAEAEPEAVGCAHHSVILFSGDRAAHRARLERGWP</sequence>
<comment type="caution">
    <text evidence="1">The sequence shown here is derived from an EMBL/GenBank/DDBJ whole genome shotgun (WGS) entry which is preliminary data.</text>
</comment>
<organism evidence="1 2">
    <name type="scientific">Ramlibacter humi</name>
    <dbReference type="NCBI Taxonomy" id="2530451"/>
    <lineage>
        <taxon>Bacteria</taxon>
        <taxon>Pseudomonadati</taxon>
        <taxon>Pseudomonadota</taxon>
        <taxon>Betaproteobacteria</taxon>
        <taxon>Burkholderiales</taxon>
        <taxon>Comamonadaceae</taxon>
        <taxon>Ramlibacter</taxon>
    </lineage>
</organism>
<gene>
    <name evidence="1" type="ORF">EZ216_07385</name>
</gene>
<keyword evidence="2" id="KW-1185">Reference proteome</keyword>
<protein>
    <submittedName>
        <fullName evidence="1">Uncharacterized protein</fullName>
    </submittedName>
</protein>
<evidence type="ECO:0000313" key="2">
    <source>
        <dbReference type="Proteomes" id="UP000297839"/>
    </source>
</evidence>
<accession>A0A4Z0CEQ1</accession>
<dbReference type="EMBL" id="SMLK01000001">
    <property type="protein sequence ID" value="TFZ08955.1"/>
    <property type="molecule type" value="Genomic_DNA"/>
</dbReference>
<evidence type="ECO:0000313" key="1">
    <source>
        <dbReference type="EMBL" id="TFZ08955.1"/>
    </source>
</evidence>
<name>A0A4Z0CEQ1_9BURK</name>
<dbReference type="Proteomes" id="UP000297839">
    <property type="component" value="Unassembled WGS sequence"/>
</dbReference>
<dbReference type="AlphaFoldDB" id="A0A4Z0CEQ1"/>
<reference evidence="1 2" key="1">
    <citation type="submission" date="2019-03" db="EMBL/GenBank/DDBJ databases">
        <title>Ramlibacter sp. 18x22-1, whole genome shotgun sequence.</title>
        <authorList>
            <person name="Zhang X."/>
            <person name="Feng G."/>
            <person name="Zhu H."/>
        </authorList>
    </citation>
    <scope>NUCLEOTIDE SEQUENCE [LARGE SCALE GENOMIC DNA]</scope>
    <source>
        <strain evidence="1 2">18x22-1</strain>
    </source>
</reference>
<proteinExistence type="predicted"/>
<dbReference type="RefSeq" id="WP_135249040.1">
    <property type="nucleotide sequence ID" value="NZ_SMLK01000001.1"/>
</dbReference>
<dbReference type="OrthoDB" id="5524593at2"/>